<dbReference type="Pfam" id="PF12973">
    <property type="entry name" value="Cupin_7"/>
    <property type="match status" value="2"/>
</dbReference>
<organism evidence="2 3">
    <name type="scientific">Thiobacillus sedimenti</name>
    <dbReference type="NCBI Taxonomy" id="3110231"/>
    <lineage>
        <taxon>Bacteria</taxon>
        <taxon>Pseudomonadati</taxon>
        <taxon>Pseudomonadota</taxon>
        <taxon>Betaproteobacteria</taxon>
        <taxon>Nitrosomonadales</taxon>
        <taxon>Thiobacillaceae</taxon>
        <taxon>Thiobacillus</taxon>
    </lineage>
</organism>
<feature type="domain" description="ChrR-like cupin" evidence="1">
    <location>
        <begin position="7"/>
        <end position="106"/>
    </location>
</feature>
<dbReference type="EMBL" id="CP141769">
    <property type="protein sequence ID" value="WRS38505.1"/>
    <property type="molecule type" value="Genomic_DNA"/>
</dbReference>
<evidence type="ECO:0000259" key="1">
    <source>
        <dbReference type="Pfam" id="PF12973"/>
    </source>
</evidence>
<dbReference type="RefSeq" id="WP_324779036.1">
    <property type="nucleotide sequence ID" value="NZ_CP141769.1"/>
</dbReference>
<dbReference type="InterPro" id="IPR025979">
    <property type="entry name" value="ChrR-like_cupin_dom"/>
</dbReference>
<name>A0ABZ1CGJ9_9PROT</name>
<dbReference type="InterPro" id="IPR011051">
    <property type="entry name" value="RmlC_Cupin_sf"/>
</dbReference>
<keyword evidence="3" id="KW-1185">Reference proteome</keyword>
<dbReference type="InterPro" id="IPR014710">
    <property type="entry name" value="RmlC-like_jellyroll"/>
</dbReference>
<dbReference type="Proteomes" id="UP001334732">
    <property type="component" value="Chromosome"/>
</dbReference>
<evidence type="ECO:0000313" key="3">
    <source>
        <dbReference type="Proteomes" id="UP001334732"/>
    </source>
</evidence>
<reference evidence="2 3" key="1">
    <citation type="submission" date="2023-12" db="EMBL/GenBank/DDBJ databases">
        <title>Thiobacillus sedimentum sp. nov., a chemolithoautotrophic sulfur-oxidizing bacterium isolated from freshwater sediment.</title>
        <authorList>
            <person name="Luo J."/>
            <person name="Dai C."/>
        </authorList>
    </citation>
    <scope>NUCLEOTIDE SEQUENCE [LARGE SCALE GENOMIC DNA]</scope>
    <source>
        <strain evidence="2 3">SCUT-2</strain>
    </source>
</reference>
<dbReference type="CDD" id="cd20303">
    <property type="entry name" value="cupin_ChrR_1"/>
    <property type="match status" value="1"/>
</dbReference>
<protein>
    <submittedName>
        <fullName evidence="2">Cupin domain-containing protein</fullName>
    </submittedName>
</protein>
<proteinExistence type="predicted"/>
<sequence>MHADLNERVVVATQTAPWLATADGEGACKPLDSLATGTTSLVQAPAGAVFAPPGGALGEEILVLDGTLTDARGVWGAGAYLRNPPGSDVSLHSETGCVLFIKRLAFDAEDTSVVRLDTASMRWLPGLVPGLAVMPLHEHAGEHTALVRWQPETFFQSHAHFGGEEILVLDGVFEDEFGRYPAGSWLRSPHMSRHQPFSREGCTIFVKVGHLGAG</sequence>
<dbReference type="Gene3D" id="2.60.120.10">
    <property type="entry name" value="Jelly Rolls"/>
    <property type="match status" value="2"/>
</dbReference>
<dbReference type="SUPFAM" id="SSF51182">
    <property type="entry name" value="RmlC-like cupins"/>
    <property type="match status" value="2"/>
</dbReference>
<feature type="domain" description="ChrR-like cupin" evidence="1">
    <location>
        <begin position="114"/>
        <end position="211"/>
    </location>
</feature>
<gene>
    <name evidence="2" type="ORF">VA613_10870</name>
</gene>
<accession>A0ABZ1CGJ9</accession>
<evidence type="ECO:0000313" key="2">
    <source>
        <dbReference type="EMBL" id="WRS38505.1"/>
    </source>
</evidence>